<dbReference type="EMBL" id="LGKO01000004">
    <property type="protein sequence ID" value="KPL83269.1"/>
    <property type="molecule type" value="Genomic_DNA"/>
</dbReference>
<reference evidence="2 3" key="1">
    <citation type="submission" date="2015-07" db="EMBL/GenBank/DDBJ databases">
        <title>Whole genome sequence of Thermanaerothrix daxensis DSM 23592.</title>
        <authorList>
            <person name="Hemp J."/>
            <person name="Ward L.M."/>
            <person name="Pace L.A."/>
            <person name="Fischer W.W."/>
        </authorList>
    </citation>
    <scope>NUCLEOTIDE SEQUENCE [LARGE SCALE GENOMIC DNA]</scope>
    <source>
        <strain evidence="2 3">GNS-1</strain>
    </source>
</reference>
<dbReference type="InterPro" id="IPR005531">
    <property type="entry name" value="Asp23"/>
</dbReference>
<dbReference type="STRING" id="869279.SE15_08540"/>
<keyword evidence="3" id="KW-1185">Reference proteome</keyword>
<comment type="caution">
    <text evidence="2">The sequence shown here is derived from an EMBL/GenBank/DDBJ whole genome shotgun (WGS) entry which is preliminary data.</text>
</comment>
<dbReference type="PANTHER" id="PTHR34297:SF2">
    <property type="entry name" value="ASP23_GLS24 FAMILY ENVELOPE STRESS RESPONSE PROTEIN"/>
    <property type="match status" value="1"/>
</dbReference>
<dbReference type="OrthoDB" id="9791482at2"/>
<protein>
    <recommendedName>
        <fullName evidence="4">Alkaline-shock protein</fullName>
    </recommendedName>
</protein>
<evidence type="ECO:0000313" key="2">
    <source>
        <dbReference type="EMBL" id="KPL83269.1"/>
    </source>
</evidence>
<dbReference type="PANTHER" id="PTHR34297">
    <property type="entry name" value="HYPOTHETICAL CYTOSOLIC PROTEIN-RELATED"/>
    <property type="match status" value="1"/>
</dbReference>
<comment type="similarity">
    <text evidence="1">Belongs to the asp23 family.</text>
</comment>
<gene>
    <name evidence="2" type="ORF">SE15_08540</name>
</gene>
<accession>A0A0P6XJE1</accession>
<proteinExistence type="inferred from homology"/>
<evidence type="ECO:0008006" key="4">
    <source>
        <dbReference type="Google" id="ProtNLM"/>
    </source>
</evidence>
<dbReference type="RefSeq" id="WP_054521687.1">
    <property type="nucleotide sequence ID" value="NZ_LGKO01000004.1"/>
</dbReference>
<name>A0A0P6XJE1_9CHLR</name>
<sequence length="118" mass="12826">MKQSVNPYGNIYLSPKAIATIAYHAALESYGVVGLAPKNIAEGIAQVLVKEPAHGVDVRFTDDSVIIDLYIIVEYGTRIQTVASSVADNVRYQIEKSTGLPVKEVNVHIRGLRVSNTD</sequence>
<evidence type="ECO:0000313" key="3">
    <source>
        <dbReference type="Proteomes" id="UP000050544"/>
    </source>
</evidence>
<evidence type="ECO:0000256" key="1">
    <source>
        <dbReference type="ARBA" id="ARBA00005721"/>
    </source>
</evidence>
<dbReference type="Pfam" id="PF03780">
    <property type="entry name" value="Asp23"/>
    <property type="match status" value="1"/>
</dbReference>
<dbReference type="Proteomes" id="UP000050544">
    <property type="component" value="Unassembled WGS sequence"/>
</dbReference>
<organism evidence="2 3">
    <name type="scientific">Thermanaerothrix daxensis</name>
    <dbReference type="NCBI Taxonomy" id="869279"/>
    <lineage>
        <taxon>Bacteria</taxon>
        <taxon>Bacillati</taxon>
        <taxon>Chloroflexota</taxon>
        <taxon>Anaerolineae</taxon>
        <taxon>Anaerolineales</taxon>
        <taxon>Anaerolineaceae</taxon>
        <taxon>Thermanaerothrix</taxon>
    </lineage>
</organism>
<dbReference type="AlphaFoldDB" id="A0A0P6XJE1"/>